<reference evidence="2" key="1">
    <citation type="submission" date="2018-04" db="EMBL/GenBank/DDBJ databases">
        <authorList>
            <person name="Cornet L."/>
        </authorList>
    </citation>
    <scope>NUCLEOTIDE SEQUENCE [LARGE SCALE GENOMIC DNA]</scope>
</reference>
<dbReference type="AlphaFoldDB" id="A0A2W4UEV3"/>
<proteinExistence type="predicted"/>
<accession>A0A2W4UEV3</accession>
<protein>
    <submittedName>
        <fullName evidence="1">Transposase</fullName>
    </submittedName>
</protein>
<comment type="caution">
    <text evidence="1">The sequence shown here is derived from an EMBL/GenBank/DDBJ whole genome shotgun (WGS) entry which is preliminary data.</text>
</comment>
<organism evidence="1 2">
    <name type="scientific">Leptolyngbya foveolarum</name>
    <dbReference type="NCBI Taxonomy" id="47253"/>
    <lineage>
        <taxon>Bacteria</taxon>
        <taxon>Bacillati</taxon>
        <taxon>Cyanobacteriota</taxon>
        <taxon>Cyanophyceae</taxon>
        <taxon>Leptolyngbyales</taxon>
        <taxon>Leptolyngbyaceae</taxon>
        <taxon>Leptolyngbya group</taxon>
        <taxon>Leptolyngbya</taxon>
    </lineage>
</organism>
<sequence length="325" mass="37142">MSVPFLSIVVPMREGFSAQWLQALLQVQGDVEFILVHPPSVRPESSNDNRLLQLVSPFMGEIAQRLNGLLNASGRYVLTFNCDEFIHPEVPALAKRYFEQFPDSWVMRLSKEEFPYGDTAALSAPWEALPEDLTALPICRKADNNLGLYEAGHMLEIPIAPLHHKFDWSCCWQGRRDHKGPHTENFDKKVWVNEKVQAALQEVLPGLVLFGPVKYLPFWCLDRLLGLGLQAKFYDVAQPEQVIGYKLPQPALLRVEDNPPEFRRRGRFYLFAEIILLRRFPQYGYIRNLIVHQIREFPVRAISSVGRKLAVKLPGKSARANQANA</sequence>
<dbReference type="SUPFAM" id="SSF53448">
    <property type="entry name" value="Nucleotide-diphospho-sugar transferases"/>
    <property type="match status" value="1"/>
</dbReference>
<evidence type="ECO:0000313" key="2">
    <source>
        <dbReference type="Proteomes" id="UP000249354"/>
    </source>
</evidence>
<dbReference type="EMBL" id="QBMC01000047">
    <property type="protein sequence ID" value="PZO19062.1"/>
    <property type="molecule type" value="Genomic_DNA"/>
</dbReference>
<gene>
    <name evidence="1" type="ORF">DCF25_08895</name>
</gene>
<dbReference type="Proteomes" id="UP000249354">
    <property type="component" value="Unassembled WGS sequence"/>
</dbReference>
<dbReference type="InterPro" id="IPR029044">
    <property type="entry name" value="Nucleotide-diphossugar_trans"/>
</dbReference>
<reference evidence="1 2" key="2">
    <citation type="submission" date="2018-06" db="EMBL/GenBank/DDBJ databases">
        <title>Metagenomic assembly of (sub)arctic Cyanobacteria and their associated microbiome from non-axenic cultures.</title>
        <authorList>
            <person name="Baurain D."/>
        </authorList>
    </citation>
    <scope>NUCLEOTIDE SEQUENCE [LARGE SCALE GENOMIC DNA]</scope>
    <source>
        <strain evidence="1">ULC129bin1</strain>
    </source>
</reference>
<name>A0A2W4UEV3_9CYAN</name>
<evidence type="ECO:0000313" key="1">
    <source>
        <dbReference type="EMBL" id="PZO19062.1"/>
    </source>
</evidence>